<evidence type="ECO:0000256" key="3">
    <source>
        <dbReference type="ARBA" id="ARBA00022525"/>
    </source>
</evidence>
<keyword evidence="4 9" id="KW-0732">Signal</keyword>
<proteinExistence type="inferred from homology"/>
<keyword evidence="3" id="KW-0964">Secreted</keyword>
<evidence type="ECO:0000313" key="12">
    <source>
        <dbReference type="Proteomes" id="UP000541444"/>
    </source>
</evidence>
<keyword evidence="6" id="KW-0968">Cytoplasmic vesicle</keyword>
<dbReference type="Pfam" id="PF05617">
    <property type="entry name" value="Prolamin_like"/>
    <property type="match status" value="1"/>
</dbReference>
<reference evidence="11 12" key="1">
    <citation type="journal article" date="2020" name="IScience">
        <title>Genome Sequencing of the Endangered Kingdonia uniflora (Circaeasteraceae, Ranunculales) Reveals Potential Mechanisms of Evolutionary Specialization.</title>
        <authorList>
            <person name="Sun Y."/>
            <person name="Deng T."/>
            <person name="Zhang A."/>
            <person name="Moore M.J."/>
            <person name="Landis J.B."/>
            <person name="Lin N."/>
            <person name="Zhang H."/>
            <person name="Zhang X."/>
            <person name="Huang J."/>
            <person name="Zhang X."/>
            <person name="Sun H."/>
            <person name="Wang H."/>
        </authorList>
    </citation>
    <scope>NUCLEOTIDE SEQUENCE [LARGE SCALE GENOMIC DNA]</scope>
    <source>
        <strain evidence="11">TB1705</strain>
        <tissue evidence="11">Leaf</tissue>
    </source>
</reference>
<dbReference type="AlphaFoldDB" id="A0A7J7MI84"/>
<evidence type="ECO:0000259" key="10">
    <source>
        <dbReference type="Pfam" id="PF05617"/>
    </source>
</evidence>
<keyword evidence="12" id="KW-1185">Reference proteome</keyword>
<evidence type="ECO:0000256" key="4">
    <source>
        <dbReference type="ARBA" id="ARBA00022729"/>
    </source>
</evidence>
<comment type="similarity">
    <text evidence="8">Belongs to the plant egg cell-secreted peptide family.</text>
</comment>
<evidence type="ECO:0000256" key="2">
    <source>
        <dbReference type="ARBA" id="ARBA00004613"/>
    </source>
</evidence>
<dbReference type="EMBL" id="JACGCM010001497">
    <property type="protein sequence ID" value="KAF6154500.1"/>
    <property type="molecule type" value="Genomic_DNA"/>
</dbReference>
<dbReference type="GO" id="GO:0080155">
    <property type="term" value="P:regulation of double fertilization forming a zygote and endosperm"/>
    <property type="evidence" value="ECO:0007669"/>
    <property type="project" value="UniProtKB-ARBA"/>
</dbReference>
<dbReference type="OrthoDB" id="782765at2759"/>
<comment type="caution">
    <text evidence="11">The sequence shown here is derived from an EMBL/GenBank/DDBJ whole genome shotgun (WGS) entry which is preliminary data.</text>
</comment>
<dbReference type="PANTHER" id="PTHR35293:SF10">
    <property type="entry name" value="EGG CELL-SECRETED PROTEIN 1.2-RELATED"/>
    <property type="match status" value="1"/>
</dbReference>
<gene>
    <name evidence="11" type="ORF">GIB67_028392</name>
</gene>
<evidence type="ECO:0000256" key="5">
    <source>
        <dbReference type="ARBA" id="ARBA00023279"/>
    </source>
</evidence>
<dbReference type="PANTHER" id="PTHR35293">
    <property type="entry name" value="EGG CELL-SECRETED PROTEIN 1.5"/>
    <property type="match status" value="1"/>
</dbReference>
<evidence type="ECO:0000313" key="11">
    <source>
        <dbReference type="EMBL" id="KAF6154500.1"/>
    </source>
</evidence>
<dbReference type="GO" id="GO:0009567">
    <property type="term" value="P:double fertilization forming a zygote and endosperm"/>
    <property type="evidence" value="ECO:0007669"/>
    <property type="project" value="InterPro"/>
</dbReference>
<keyword evidence="5" id="KW-0278">Fertilization</keyword>
<evidence type="ECO:0000256" key="8">
    <source>
        <dbReference type="ARBA" id="ARBA00034484"/>
    </source>
</evidence>
<feature type="domain" description="Prolamin-like" evidence="10">
    <location>
        <begin position="50"/>
        <end position="114"/>
    </location>
</feature>
<accession>A0A7J7MI84</accession>
<comment type="function">
    <text evidence="7">Involved in the regulation of gamete interactions during the double fertilization and to prevent multiple-pollen tube attraction; mediates the redistribution of the gamete fusogen HAP2/GCS1 to the cell surface after secretion upon sperm arrival.</text>
</comment>
<dbReference type="InterPro" id="IPR008502">
    <property type="entry name" value="Prolamin-like"/>
</dbReference>
<dbReference type="GO" id="GO:2000008">
    <property type="term" value="P:regulation of protein localization to cell surface"/>
    <property type="evidence" value="ECO:0007669"/>
    <property type="project" value="UniProtKB-ARBA"/>
</dbReference>
<protein>
    <recommendedName>
        <fullName evidence="10">Prolamin-like domain-containing protein</fullName>
    </recommendedName>
</protein>
<dbReference type="GO" id="GO:0005576">
    <property type="term" value="C:extracellular region"/>
    <property type="evidence" value="ECO:0007669"/>
    <property type="project" value="UniProtKB-SubCell"/>
</dbReference>
<feature type="chain" id="PRO_5029867265" description="Prolamin-like domain-containing protein" evidence="9">
    <location>
        <begin position="25"/>
        <end position="145"/>
    </location>
</feature>
<comment type="subcellular location">
    <subcellularLocation>
        <location evidence="1">Cytoplasmic vesicle</location>
    </subcellularLocation>
    <subcellularLocation>
        <location evidence="2">Secreted</location>
    </subcellularLocation>
</comment>
<dbReference type="Proteomes" id="UP000541444">
    <property type="component" value="Unassembled WGS sequence"/>
</dbReference>
<sequence>MALSKLVILLAVLYLMGTATFGAAREMMNIKPGHNLAARLNTEGGGGFGDCWNALFELNSCTNEIVLFFLNGEGYIGQDCCRSIRIITRQCWPSMFTSIGFTAEEGDILRGYCDASPAVPSPPLVQPPLGPVWTQVVGKCETMRE</sequence>
<organism evidence="11 12">
    <name type="scientific">Kingdonia uniflora</name>
    <dbReference type="NCBI Taxonomy" id="39325"/>
    <lineage>
        <taxon>Eukaryota</taxon>
        <taxon>Viridiplantae</taxon>
        <taxon>Streptophyta</taxon>
        <taxon>Embryophyta</taxon>
        <taxon>Tracheophyta</taxon>
        <taxon>Spermatophyta</taxon>
        <taxon>Magnoliopsida</taxon>
        <taxon>Ranunculales</taxon>
        <taxon>Circaeasteraceae</taxon>
        <taxon>Kingdonia</taxon>
    </lineage>
</organism>
<feature type="signal peptide" evidence="9">
    <location>
        <begin position="1"/>
        <end position="24"/>
    </location>
</feature>
<dbReference type="InterPro" id="IPR044711">
    <property type="entry name" value="EC11-15"/>
</dbReference>
<evidence type="ECO:0000256" key="1">
    <source>
        <dbReference type="ARBA" id="ARBA00004541"/>
    </source>
</evidence>
<evidence type="ECO:0000256" key="7">
    <source>
        <dbReference type="ARBA" id="ARBA00034457"/>
    </source>
</evidence>
<name>A0A7J7MI84_9MAGN</name>
<dbReference type="GO" id="GO:0031410">
    <property type="term" value="C:cytoplasmic vesicle"/>
    <property type="evidence" value="ECO:0007669"/>
    <property type="project" value="UniProtKB-SubCell"/>
</dbReference>
<evidence type="ECO:0000256" key="6">
    <source>
        <dbReference type="ARBA" id="ARBA00023329"/>
    </source>
</evidence>
<evidence type="ECO:0000256" key="9">
    <source>
        <dbReference type="SAM" id="SignalP"/>
    </source>
</evidence>